<reference evidence="6" key="1">
    <citation type="journal article" date="2014" name="Int. J. Syst. Evol. Microbiol.">
        <title>Complete genome sequence of Corynebacterium casei LMG S-19264T (=DSM 44701T), isolated from a smear-ripened cheese.</title>
        <authorList>
            <consortium name="US DOE Joint Genome Institute (JGI-PGF)"/>
            <person name="Walter F."/>
            <person name="Albersmeier A."/>
            <person name="Kalinowski J."/>
            <person name="Ruckert C."/>
        </authorList>
    </citation>
    <scope>NUCLEOTIDE SEQUENCE</scope>
    <source>
        <strain evidence="6">VKM Ac-1321</strain>
    </source>
</reference>
<reference evidence="6" key="2">
    <citation type="submission" date="2023-01" db="EMBL/GenBank/DDBJ databases">
        <authorList>
            <person name="Sun Q."/>
            <person name="Evtushenko L."/>
        </authorList>
    </citation>
    <scope>NUCLEOTIDE SEQUENCE</scope>
    <source>
        <strain evidence="6">VKM Ac-1321</strain>
    </source>
</reference>
<evidence type="ECO:0000256" key="3">
    <source>
        <dbReference type="ARBA" id="ARBA00023125"/>
    </source>
</evidence>
<organism evidence="6 7">
    <name type="scientific">Dactylosporangium matsuzakiense</name>
    <dbReference type="NCBI Taxonomy" id="53360"/>
    <lineage>
        <taxon>Bacteria</taxon>
        <taxon>Bacillati</taxon>
        <taxon>Actinomycetota</taxon>
        <taxon>Actinomycetes</taxon>
        <taxon>Micromonosporales</taxon>
        <taxon>Micromonosporaceae</taxon>
        <taxon>Dactylosporangium</taxon>
    </lineage>
</organism>
<keyword evidence="2" id="KW-0805">Transcription regulation</keyword>
<keyword evidence="4" id="KW-0804">Transcription</keyword>
<dbReference type="InterPro" id="IPR000847">
    <property type="entry name" value="LysR_HTH_N"/>
</dbReference>
<dbReference type="PANTHER" id="PTHR30346">
    <property type="entry name" value="TRANSCRIPTIONAL DUAL REGULATOR HCAR-RELATED"/>
    <property type="match status" value="1"/>
</dbReference>
<keyword evidence="7" id="KW-1185">Reference proteome</keyword>
<dbReference type="Gene3D" id="1.10.10.10">
    <property type="entry name" value="Winged helix-like DNA-binding domain superfamily/Winged helix DNA-binding domain"/>
    <property type="match status" value="1"/>
</dbReference>
<evidence type="ECO:0000313" key="6">
    <source>
        <dbReference type="EMBL" id="GLL06581.1"/>
    </source>
</evidence>
<dbReference type="SUPFAM" id="SSF46785">
    <property type="entry name" value="Winged helix' DNA-binding domain"/>
    <property type="match status" value="1"/>
</dbReference>
<comment type="caution">
    <text evidence="6">The sequence shown here is derived from an EMBL/GenBank/DDBJ whole genome shotgun (WGS) entry which is preliminary data.</text>
</comment>
<dbReference type="Pfam" id="PF03466">
    <property type="entry name" value="LysR_substrate"/>
    <property type="match status" value="2"/>
</dbReference>
<evidence type="ECO:0000256" key="4">
    <source>
        <dbReference type="ARBA" id="ARBA00023163"/>
    </source>
</evidence>
<dbReference type="InterPro" id="IPR036388">
    <property type="entry name" value="WH-like_DNA-bd_sf"/>
</dbReference>
<dbReference type="PROSITE" id="PS50931">
    <property type="entry name" value="HTH_LYSR"/>
    <property type="match status" value="1"/>
</dbReference>
<evidence type="ECO:0000313" key="7">
    <source>
        <dbReference type="Proteomes" id="UP001143480"/>
    </source>
</evidence>
<name>A0A9W6NRT0_9ACTN</name>
<dbReference type="PANTHER" id="PTHR30346:SF29">
    <property type="entry name" value="LYSR SUBSTRATE-BINDING"/>
    <property type="match status" value="1"/>
</dbReference>
<gene>
    <name evidence="6" type="ORF">GCM10017581_083310</name>
</gene>
<dbReference type="GO" id="GO:0032993">
    <property type="term" value="C:protein-DNA complex"/>
    <property type="evidence" value="ECO:0007669"/>
    <property type="project" value="TreeGrafter"/>
</dbReference>
<dbReference type="AlphaFoldDB" id="A0A9W6NRT0"/>
<keyword evidence="3" id="KW-0238">DNA-binding</keyword>
<dbReference type="PRINTS" id="PR00039">
    <property type="entry name" value="HTHLYSR"/>
</dbReference>
<evidence type="ECO:0000256" key="1">
    <source>
        <dbReference type="ARBA" id="ARBA00009437"/>
    </source>
</evidence>
<evidence type="ECO:0000256" key="2">
    <source>
        <dbReference type="ARBA" id="ARBA00023015"/>
    </source>
</evidence>
<dbReference type="Pfam" id="PF00126">
    <property type="entry name" value="HTH_1"/>
    <property type="match status" value="1"/>
</dbReference>
<dbReference type="RefSeq" id="WP_261963322.1">
    <property type="nucleotide sequence ID" value="NZ_BAAAXA010000003.1"/>
</dbReference>
<dbReference type="Proteomes" id="UP001143480">
    <property type="component" value="Unassembled WGS sequence"/>
</dbReference>
<dbReference type="EMBL" id="BSFP01000075">
    <property type="protein sequence ID" value="GLL06581.1"/>
    <property type="molecule type" value="Genomic_DNA"/>
</dbReference>
<dbReference type="SUPFAM" id="SSF53850">
    <property type="entry name" value="Periplasmic binding protein-like II"/>
    <property type="match status" value="2"/>
</dbReference>
<dbReference type="GO" id="GO:0003700">
    <property type="term" value="F:DNA-binding transcription factor activity"/>
    <property type="evidence" value="ECO:0007669"/>
    <property type="project" value="InterPro"/>
</dbReference>
<proteinExistence type="inferred from homology"/>
<dbReference type="GO" id="GO:0003677">
    <property type="term" value="F:DNA binding"/>
    <property type="evidence" value="ECO:0007669"/>
    <property type="project" value="UniProtKB-KW"/>
</dbReference>
<dbReference type="Gene3D" id="3.40.190.10">
    <property type="entry name" value="Periplasmic binding protein-like II"/>
    <property type="match status" value="3"/>
</dbReference>
<comment type="similarity">
    <text evidence="1">Belongs to the LysR transcriptional regulatory family.</text>
</comment>
<feature type="domain" description="HTH lysR-type" evidence="5">
    <location>
        <begin position="1"/>
        <end position="58"/>
    </location>
</feature>
<sequence>MQTEMLEVFREVARQRSITGAAATLRYTQSAVSRQMAALEAEFGAPLFDRLPRGVALTSEGRCLLEHATAILDRLTAARREVRAVTDALVGRLRVGAFATADAALVPRALARFRASHPDVEIALIEGLTSRLLASLLVDDADVVLVSSTADRPFTDDRFEVHHVAAEPLLLAVPAAHPLARADASLHADARADASSHADARADASLHADARADASSHADARADAFSHADNRADAFTEPVSAPMVDVAPTDAAGNGRVVRLEELTDASWVAGAARPEETLLAASARLGYRPRIDFVVQEWTAKLGFVAAGLGVTLVPAFAARIAPRDVVLLPLDPAEVPPRLVVAATLAGRTVPSVVAAFLSLVRAEAAIGAGATGG</sequence>
<dbReference type="FunFam" id="1.10.10.10:FF:000001">
    <property type="entry name" value="LysR family transcriptional regulator"/>
    <property type="match status" value="1"/>
</dbReference>
<dbReference type="InterPro" id="IPR036390">
    <property type="entry name" value="WH_DNA-bd_sf"/>
</dbReference>
<dbReference type="InterPro" id="IPR005119">
    <property type="entry name" value="LysR_subst-bd"/>
</dbReference>
<protein>
    <recommendedName>
        <fullName evidence="5">HTH lysR-type domain-containing protein</fullName>
    </recommendedName>
</protein>
<accession>A0A9W6NRT0</accession>
<evidence type="ECO:0000259" key="5">
    <source>
        <dbReference type="PROSITE" id="PS50931"/>
    </source>
</evidence>